<comment type="similarity">
    <text evidence="2">Belongs to the TonB-dependent receptor family. Hemoglobin/haptoglobin binding protein subfamily.</text>
</comment>
<protein>
    <submittedName>
        <fullName evidence="12">TonB-dependent receptor</fullName>
    </submittedName>
</protein>
<keyword evidence="9 12" id="KW-0675">Receptor</keyword>
<evidence type="ECO:0000256" key="8">
    <source>
        <dbReference type="ARBA" id="ARBA00023136"/>
    </source>
</evidence>
<feature type="domain" description="TonB-dependent receptor-like beta-barrel" evidence="11">
    <location>
        <begin position="255"/>
        <end position="587"/>
    </location>
</feature>
<dbReference type="EMBL" id="JALAAR010000004">
    <property type="protein sequence ID" value="MEH8016924.1"/>
    <property type="molecule type" value="Genomic_DNA"/>
</dbReference>
<evidence type="ECO:0000256" key="3">
    <source>
        <dbReference type="ARBA" id="ARBA00022448"/>
    </source>
</evidence>
<evidence type="ECO:0000256" key="5">
    <source>
        <dbReference type="ARBA" id="ARBA00022692"/>
    </source>
</evidence>
<evidence type="ECO:0000256" key="10">
    <source>
        <dbReference type="ARBA" id="ARBA00023237"/>
    </source>
</evidence>
<evidence type="ECO:0000259" key="11">
    <source>
        <dbReference type="Pfam" id="PF00593"/>
    </source>
</evidence>
<proteinExistence type="inferred from homology"/>
<dbReference type="InterPro" id="IPR036942">
    <property type="entry name" value="Beta-barrel_TonB_sf"/>
</dbReference>
<comment type="subcellular location">
    <subcellularLocation>
        <location evidence="1">Cell outer membrane</location>
        <topology evidence="1">Multi-pass membrane protein</topology>
    </subcellularLocation>
</comment>
<evidence type="ECO:0000256" key="1">
    <source>
        <dbReference type="ARBA" id="ARBA00004571"/>
    </source>
</evidence>
<keyword evidence="7" id="KW-0798">TonB box</keyword>
<keyword evidence="8" id="KW-0472">Membrane</keyword>
<dbReference type="SUPFAM" id="SSF56935">
    <property type="entry name" value="Porins"/>
    <property type="match status" value="1"/>
</dbReference>
<evidence type="ECO:0000256" key="7">
    <source>
        <dbReference type="ARBA" id="ARBA00023077"/>
    </source>
</evidence>
<keyword evidence="6" id="KW-0732">Signal</keyword>
<sequence>MKHTKLILFSSLAFYCQPAVTLAQTESTQQANADNSQVERLIIQGQRNMPQTEVDEDTQKLLNVAAVMGDPIQAVYTLPGVIYDSTESAPAVRGSSPFDNHFMLDGQRSGPVLNNLYGSAINPELLAQFSLYPAAFAAPFGHATGAVFDLRLRDPKAQPLSAVVDLNMLRTSVLAEGALTENQAFYAAYRLSTLQHFVAKDDELEDGVTVTKPPQLSDYQLRYQWRPGQRHKFTLTSLGVAEKAGINLSAASDAGRIDPENIGDAAFNTNWHSQQLRYQFFGNHGQQLNLAALNLQQNEKASFGDAQFYQLKQHYREIQISWQQRLNAALSLHAGAEAGELDVSYEYDLIPYYCTDHQQDCQANRGEREQDNDGLTQRYHSAFIDSIWQLGSNVRWQLGLRYDKERYTNAAMLAPRTQLHWQLSDTLAWFASAGRHQKTPDLEQILPKVGNRQLDSPKADHYATGGSYQFDGWRLKLELYYKKLWHLARALAPAQDSSGQHYASDVSGSARGVELMLEKQLTDNWSGWVSLSYSQSERKDPVTAVSTEYRLDTPLVVNAVLNYKLNPHWTMGAVFTGRSGNRYSPIIGARPNPHHPDYLLPVYGELNSERLPFYHRLDVEFKRSSQLFGRPAEYTLAVRNLYNRENISGYYLLNTPDSQSYRIDKEEDLGIFPYAGVKIWF</sequence>
<reference evidence="12 13" key="1">
    <citation type="journal article" date="2023" name="Ecotoxicol. Environ. Saf.">
        <title>Mercury remediation potential of mercury-resistant strain Rheinheimera metallidurans sp. nov. isolated from a municipal waste dumping site.</title>
        <authorList>
            <person name="Yadav V."/>
            <person name="Manjhi A."/>
            <person name="Vadakedath N."/>
        </authorList>
    </citation>
    <scope>NUCLEOTIDE SEQUENCE [LARGE SCALE GENOMIC DNA]</scope>
    <source>
        <strain evidence="12 13">E-49</strain>
    </source>
</reference>
<accession>A0ABU8C569</accession>
<evidence type="ECO:0000313" key="13">
    <source>
        <dbReference type="Proteomes" id="UP001375382"/>
    </source>
</evidence>
<keyword evidence="10" id="KW-0998">Cell outer membrane</keyword>
<evidence type="ECO:0000256" key="4">
    <source>
        <dbReference type="ARBA" id="ARBA00022452"/>
    </source>
</evidence>
<dbReference type="InterPro" id="IPR000531">
    <property type="entry name" value="Beta-barrel_TonB"/>
</dbReference>
<gene>
    <name evidence="12" type="ORF">MN202_06765</name>
</gene>
<dbReference type="Pfam" id="PF00593">
    <property type="entry name" value="TonB_dep_Rec_b-barrel"/>
    <property type="match status" value="1"/>
</dbReference>
<dbReference type="RefSeq" id="WP_335735338.1">
    <property type="nucleotide sequence ID" value="NZ_JALAAR010000004.1"/>
</dbReference>
<keyword evidence="4" id="KW-1134">Transmembrane beta strand</keyword>
<evidence type="ECO:0000256" key="2">
    <source>
        <dbReference type="ARBA" id="ARBA00008143"/>
    </source>
</evidence>
<keyword evidence="13" id="KW-1185">Reference proteome</keyword>
<evidence type="ECO:0000256" key="6">
    <source>
        <dbReference type="ARBA" id="ARBA00022729"/>
    </source>
</evidence>
<name>A0ABU8C569_9GAMM</name>
<dbReference type="PANTHER" id="PTHR30069">
    <property type="entry name" value="TONB-DEPENDENT OUTER MEMBRANE RECEPTOR"/>
    <property type="match status" value="1"/>
</dbReference>
<keyword evidence="3" id="KW-0813">Transport</keyword>
<evidence type="ECO:0000313" key="12">
    <source>
        <dbReference type="EMBL" id="MEH8016924.1"/>
    </source>
</evidence>
<dbReference type="Proteomes" id="UP001375382">
    <property type="component" value="Unassembled WGS sequence"/>
</dbReference>
<organism evidence="12 13">
    <name type="scientific">Rheinheimera muenzenbergensis</name>
    <dbReference type="NCBI Taxonomy" id="1193628"/>
    <lineage>
        <taxon>Bacteria</taxon>
        <taxon>Pseudomonadati</taxon>
        <taxon>Pseudomonadota</taxon>
        <taxon>Gammaproteobacteria</taxon>
        <taxon>Chromatiales</taxon>
        <taxon>Chromatiaceae</taxon>
        <taxon>Rheinheimera</taxon>
    </lineage>
</organism>
<dbReference type="InterPro" id="IPR039426">
    <property type="entry name" value="TonB-dep_rcpt-like"/>
</dbReference>
<evidence type="ECO:0000256" key="9">
    <source>
        <dbReference type="ARBA" id="ARBA00023170"/>
    </source>
</evidence>
<comment type="caution">
    <text evidence="12">The sequence shown here is derived from an EMBL/GenBank/DDBJ whole genome shotgun (WGS) entry which is preliminary data.</text>
</comment>
<keyword evidence="5" id="KW-0812">Transmembrane</keyword>
<dbReference type="Gene3D" id="2.40.170.20">
    <property type="entry name" value="TonB-dependent receptor, beta-barrel domain"/>
    <property type="match status" value="1"/>
</dbReference>
<dbReference type="PANTHER" id="PTHR30069:SF29">
    <property type="entry name" value="HEMOGLOBIN AND HEMOGLOBIN-HAPTOGLOBIN-BINDING PROTEIN 1-RELATED"/>
    <property type="match status" value="1"/>
</dbReference>